<dbReference type="Proteomes" id="UP000617340">
    <property type="component" value="Unassembled WGS sequence"/>
</dbReference>
<reference evidence="2" key="1">
    <citation type="journal article" date="2020" name="G3 (Bethesda)">
        <title>High-Quality Assemblies for Three Invasive Social Wasps from the &lt;i&gt;Vespula&lt;/i&gt; Genus.</title>
        <authorList>
            <person name="Harrop T.W.R."/>
            <person name="Guhlin J."/>
            <person name="McLaughlin G.M."/>
            <person name="Permina E."/>
            <person name="Stockwell P."/>
            <person name="Gilligan J."/>
            <person name="Le Lec M.F."/>
            <person name="Gruber M.A.M."/>
            <person name="Quinn O."/>
            <person name="Lovegrove M."/>
            <person name="Duncan E.J."/>
            <person name="Remnant E.J."/>
            <person name="Van Eeckhoven J."/>
            <person name="Graham B."/>
            <person name="Knapp R.A."/>
            <person name="Langford K.W."/>
            <person name="Kronenberg Z."/>
            <person name="Press M.O."/>
            <person name="Eacker S.M."/>
            <person name="Wilson-Rankin E.E."/>
            <person name="Purcell J."/>
            <person name="Lester P.J."/>
            <person name="Dearden P.K."/>
        </authorList>
    </citation>
    <scope>NUCLEOTIDE SEQUENCE</scope>
    <source>
        <strain evidence="2">Linc-1</strain>
    </source>
</reference>
<comment type="caution">
    <text evidence="2">The sequence shown here is derived from an EMBL/GenBank/DDBJ whole genome shotgun (WGS) entry which is preliminary data.</text>
</comment>
<feature type="region of interest" description="Disordered" evidence="1">
    <location>
        <begin position="17"/>
        <end position="46"/>
    </location>
</feature>
<feature type="compositionally biased region" description="Acidic residues" evidence="1">
    <location>
        <begin position="19"/>
        <end position="29"/>
    </location>
</feature>
<name>A0A834JYE1_VESGE</name>
<organism evidence="2 3">
    <name type="scientific">Vespula germanica</name>
    <name type="common">German yellow jacket</name>
    <name type="synonym">Paravespula germanica</name>
    <dbReference type="NCBI Taxonomy" id="30212"/>
    <lineage>
        <taxon>Eukaryota</taxon>
        <taxon>Metazoa</taxon>
        <taxon>Ecdysozoa</taxon>
        <taxon>Arthropoda</taxon>
        <taxon>Hexapoda</taxon>
        <taxon>Insecta</taxon>
        <taxon>Pterygota</taxon>
        <taxon>Neoptera</taxon>
        <taxon>Endopterygota</taxon>
        <taxon>Hymenoptera</taxon>
        <taxon>Apocrita</taxon>
        <taxon>Aculeata</taxon>
        <taxon>Vespoidea</taxon>
        <taxon>Vespidae</taxon>
        <taxon>Vespinae</taxon>
        <taxon>Vespula</taxon>
    </lineage>
</organism>
<evidence type="ECO:0000313" key="3">
    <source>
        <dbReference type="Proteomes" id="UP000617340"/>
    </source>
</evidence>
<keyword evidence="3" id="KW-1185">Reference proteome</keyword>
<accession>A0A834JYE1</accession>
<dbReference type="AlphaFoldDB" id="A0A834JYE1"/>
<sequence>MSEKGLGMAVMREVVGVGEVEEEEKEEEERPTSAVADDTPIPARPLLSLNDVSSKPVLTKFEIKPMDLDLYVWDRCSVTSRRGSVYTSNAITTLPKIKVKDHKGIGERFRS</sequence>
<gene>
    <name evidence="2" type="ORF">HZH68_010705</name>
</gene>
<protein>
    <submittedName>
        <fullName evidence="2">Uncharacterized protein</fullName>
    </submittedName>
</protein>
<dbReference type="EMBL" id="JACSDZ010000010">
    <property type="protein sequence ID" value="KAF7393886.1"/>
    <property type="molecule type" value="Genomic_DNA"/>
</dbReference>
<evidence type="ECO:0000256" key="1">
    <source>
        <dbReference type="SAM" id="MobiDB-lite"/>
    </source>
</evidence>
<proteinExistence type="predicted"/>
<evidence type="ECO:0000313" key="2">
    <source>
        <dbReference type="EMBL" id="KAF7393886.1"/>
    </source>
</evidence>